<feature type="region of interest" description="Disordered" evidence="1">
    <location>
        <begin position="48"/>
        <end position="68"/>
    </location>
</feature>
<proteinExistence type="predicted"/>
<dbReference type="Proteomes" id="UP001623348">
    <property type="component" value="Unassembled WGS sequence"/>
</dbReference>
<dbReference type="EMBL" id="BAAFJT010000040">
    <property type="protein sequence ID" value="GAB0203372.1"/>
    <property type="molecule type" value="Genomic_DNA"/>
</dbReference>
<evidence type="ECO:0008006" key="4">
    <source>
        <dbReference type="Google" id="ProtNLM"/>
    </source>
</evidence>
<sequence length="201" mass="21670">MDLPLAKAKPISDSGSTSGITYLRRGKKLLCNSSWKRGVRICERNNSADTKVSEEEGGGGAPGTRAEIPPQPVVKTVVKQVVPLQPMEVHGGADINLQPVENPMPEQVDAPEGGCGPVESSCWSRLLAGTAALWRGAHARAGLLAGLVTPWGTPRWSSLFLKDCTPWKGPTVDQFTKNCSPWEGPTLEKFMKDCLPWEGRP</sequence>
<evidence type="ECO:0000313" key="3">
    <source>
        <dbReference type="Proteomes" id="UP001623348"/>
    </source>
</evidence>
<comment type="caution">
    <text evidence="2">The sequence shown here is derived from an EMBL/GenBank/DDBJ whole genome shotgun (WGS) entry which is preliminary data.</text>
</comment>
<protein>
    <recommendedName>
        <fullName evidence="4">Protein pxr1-like</fullName>
    </recommendedName>
</protein>
<name>A0ABC9Y174_GRUJA</name>
<organism evidence="2 3">
    <name type="scientific">Grus japonensis</name>
    <name type="common">Japanese crane</name>
    <name type="synonym">Red-crowned crane</name>
    <dbReference type="NCBI Taxonomy" id="30415"/>
    <lineage>
        <taxon>Eukaryota</taxon>
        <taxon>Metazoa</taxon>
        <taxon>Chordata</taxon>
        <taxon>Craniata</taxon>
        <taxon>Vertebrata</taxon>
        <taxon>Euteleostomi</taxon>
        <taxon>Archelosauria</taxon>
        <taxon>Archosauria</taxon>
        <taxon>Dinosauria</taxon>
        <taxon>Saurischia</taxon>
        <taxon>Theropoda</taxon>
        <taxon>Coelurosauria</taxon>
        <taxon>Aves</taxon>
        <taxon>Neognathae</taxon>
        <taxon>Neoaves</taxon>
        <taxon>Gruiformes</taxon>
        <taxon>Gruidae</taxon>
        <taxon>Grus</taxon>
    </lineage>
</organism>
<evidence type="ECO:0000256" key="1">
    <source>
        <dbReference type="SAM" id="MobiDB-lite"/>
    </source>
</evidence>
<evidence type="ECO:0000313" key="2">
    <source>
        <dbReference type="EMBL" id="GAB0203372.1"/>
    </source>
</evidence>
<dbReference type="AlphaFoldDB" id="A0ABC9Y174"/>
<gene>
    <name evidence="2" type="ORF">GRJ2_002802800</name>
</gene>
<accession>A0ABC9Y174</accession>
<keyword evidence="3" id="KW-1185">Reference proteome</keyword>
<reference evidence="2 3" key="1">
    <citation type="submission" date="2024-06" db="EMBL/GenBank/DDBJ databases">
        <title>The draft genome of Grus japonensis, version 3.</title>
        <authorList>
            <person name="Nabeshima K."/>
            <person name="Suzuki S."/>
            <person name="Onuma M."/>
        </authorList>
    </citation>
    <scope>NUCLEOTIDE SEQUENCE [LARGE SCALE GENOMIC DNA]</scope>
    <source>
        <strain evidence="2 3">451A</strain>
    </source>
</reference>